<keyword evidence="1" id="KW-1133">Transmembrane helix</keyword>
<dbReference type="RefSeq" id="WP_144435916.1">
    <property type="nucleotide sequence ID" value="NZ_CXWA01000001.1"/>
</dbReference>
<feature type="transmembrane region" description="Helical" evidence="1">
    <location>
        <begin position="191"/>
        <end position="213"/>
    </location>
</feature>
<feature type="transmembrane region" description="Helical" evidence="1">
    <location>
        <begin position="7"/>
        <end position="25"/>
    </location>
</feature>
<proteinExistence type="predicted"/>
<dbReference type="EMBL" id="CXWC01000010">
    <property type="protein sequence ID" value="CTQ71322.1"/>
    <property type="molecule type" value="Genomic_DNA"/>
</dbReference>
<protein>
    <submittedName>
        <fullName evidence="2">Uncharacterized protein</fullName>
    </submittedName>
</protein>
<evidence type="ECO:0000313" key="3">
    <source>
        <dbReference type="Proteomes" id="UP000049983"/>
    </source>
</evidence>
<dbReference type="GeneID" id="97670238"/>
<dbReference type="AlphaFoldDB" id="A0A0M7AA35"/>
<keyword evidence="3" id="KW-1185">Reference proteome</keyword>
<gene>
    <name evidence="2" type="ORF">LA5096_02871</name>
</gene>
<reference evidence="3" key="1">
    <citation type="submission" date="2015-07" db="EMBL/GenBank/DDBJ databases">
        <authorList>
            <person name="Rodrigo-Torres Lidia"/>
            <person name="Arahal R.David."/>
        </authorList>
    </citation>
    <scope>NUCLEOTIDE SEQUENCE [LARGE SCALE GENOMIC DNA]</scope>
    <source>
        <strain evidence="3">CECT 5096</strain>
    </source>
</reference>
<keyword evidence="1" id="KW-0472">Membrane</keyword>
<accession>A0A0M7AA35</accession>
<dbReference type="STRING" id="311410.LA5095_01617"/>
<feature type="transmembrane region" description="Helical" evidence="1">
    <location>
        <begin position="31"/>
        <end position="51"/>
    </location>
</feature>
<organism evidence="2 3">
    <name type="scientific">Roseibium album</name>
    <dbReference type="NCBI Taxonomy" id="311410"/>
    <lineage>
        <taxon>Bacteria</taxon>
        <taxon>Pseudomonadati</taxon>
        <taxon>Pseudomonadota</taxon>
        <taxon>Alphaproteobacteria</taxon>
        <taxon>Hyphomicrobiales</taxon>
        <taxon>Stappiaceae</taxon>
        <taxon>Roseibium</taxon>
    </lineage>
</organism>
<feature type="transmembrane region" description="Helical" evidence="1">
    <location>
        <begin position="101"/>
        <end position="129"/>
    </location>
</feature>
<keyword evidence="1" id="KW-0812">Transmembrane</keyword>
<name>A0A0M7AA35_9HYPH</name>
<sequence>MYALRWLTLAYVVVSCVITIADTWFEDTWYFMFLYAPFGTVFWFCFFWKLLGAPRLQKRFNQFGSFAIWNFLLIYLLPIGSAELILVLFEAAPAETIEQSFWALGYFLLIMLVLYLPYYLFGTFFPAMILKRSDTVRSALARSLRQAGYLLPRFFGIFLPISILSAVLYTVVQFADADMQPITTAGDINSFSLLLMAISVPLSVLSEAVFMVISKNAYLMNLRELGDLPEFDAEVFA</sequence>
<dbReference type="OrthoDB" id="7679566at2"/>
<feature type="transmembrane region" description="Helical" evidence="1">
    <location>
        <begin position="150"/>
        <end position="171"/>
    </location>
</feature>
<evidence type="ECO:0000313" key="2">
    <source>
        <dbReference type="EMBL" id="CTQ71322.1"/>
    </source>
</evidence>
<evidence type="ECO:0000256" key="1">
    <source>
        <dbReference type="SAM" id="Phobius"/>
    </source>
</evidence>
<feature type="transmembrane region" description="Helical" evidence="1">
    <location>
        <begin position="63"/>
        <end position="89"/>
    </location>
</feature>
<dbReference type="PROSITE" id="PS51257">
    <property type="entry name" value="PROKAR_LIPOPROTEIN"/>
    <property type="match status" value="1"/>
</dbReference>
<dbReference type="Proteomes" id="UP000049983">
    <property type="component" value="Unassembled WGS sequence"/>
</dbReference>